<keyword evidence="2" id="KW-1185">Reference proteome</keyword>
<dbReference type="OrthoDB" id="3251070at2759"/>
<dbReference type="AlphaFoldDB" id="A0A8H5BZL2"/>
<gene>
    <name evidence="1" type="ORF">D9611_008038</name>
</gene>
<dbReference type="InterPro" id="IPR032675">
    <property type="entry name" value="LRR_dom_sf"/>
</dbReference>
<dbReference type="Gene3D" id="3.80.10.10">
    <property type="entry name" value="Ribonuclease Inhibitor"/>
    <property type="match status" value="1"/>
</dbReference>
<comment type="caution">
    <text evidence="1">The sequence shown here is derived from an EMBL/GenBank/DDBJ whole genome shotgun (WGS) entry which is preliminary data.</text>
</comment>
<reference evidence="1 2" key="1">
    <citation type="journal article" date="2020" name="ISME J.">
        <title>Uncovering the hidden diversity of litter-decomposition mechanisms in mushroom-forming fungi.</title>
        <authorList>
            <person name="Floudas D."/>
            <person name="Bentzer J."/>
            <person name="Ahren D."/>
            <person name="Johansson T."/>
            <person name="Persson P."/>
            <person name="Tunlid A."/>
        </authorList>
    </citation>
    <scope>NUCLEOTIDE SEQUENCE [LARGE SCALE GENOMIC DNA]</scope>
    <source>
        <strain evidence="1 2">CBS 175.51</strain>
    </source>
</reference>
<dbReference type="EMBL" id="JAACJK010000111">
    <property type="protein sequence ID" value="KAF5332196.1"/>
    <property type="molecule type" value="Genomic_DNA"/>
</dbReference>
<evidence type="ECO:0000313" key="1">
    <source>
        <dbReference type="EMBL" id="KAF5332196.1"/>
    </source>
</evidence>
<sequence>MIRAVTILALTPQPSPPQHSISPPNMIIQLSPKPKAKRRSKELQNAIKELPSLSSQSLVTTLGVSENPTNVSKGLGKLPPELVSEVLSCWKSIKNETMLVVGQDAEYIRGPTLDKSYLARTDALRALSQTCVAYRRAYLPILWRELDACVSTREGVDDMGTYQWFKHLGMALFRKSSLLSHNAGLANLVREMHVTITRFQADVVLPAFIECLESLPNLHTIHLLHVHTALGPALRKATEGLCLPGVRTFIGPNYSHDILKSCPNVQSVECNREDGAKLIRAMAGNCKDVKVVRGINMDGDAKLMKQLVKAAPKLHTLEVGEKITDEAITELKLLQALSAIDFFAREKVRDRDAAARMEEKKTVLKLQALLRASPPSEIKRLRTCSRKEYYPVSGEKGRHWGWHREWVTTYVEVEV</sequence>
<accession>A0A8H5BZL2</accession>
<proteinExistence type="predicted"/>
<dbReference type="Proteomes" id="UP000541558">
    <property type="component" value="Unassembled WGS sequence"/>
</dbReference>
<name>A0A8H5BZL2_9AGAR</name>
<protein>
    <submittedName>
        <fullName evidence="1">Uncharacterized protein</fullName>
    </submittedName>
</protein>
<evidence type="ECO:0000313" key="2">
    <source>
        <dbReference type="Proteomes" id="UP000541558"/>
    </source>
</evidence>
<organism evidence="1 2">
    <name type="scientific">Ephemerocybe angulata</name>
    <dbReference type="NCBI Taxonomy" id="980116"/>
    <lineage>
        <taxon>Eukaryota</taxon>
        <taxon>Fungi</taxon>
        <taxon>Dikarya</taxon>
        <taxon>Basidiomycota</taxon>
        <taxon>Agaricomycotina</taxon>
        <taxon>Agaricomycetes</taxon>
        <taxon>Agaricomycetidae</taxon>
        <taxon>Agaricales</taxon>
        <taxon>Agaricineae</taxon>
        <taxon>Psathyrellaceae</taxon>
        <taxon>Ephemerocybe</taxon>
    </lineage>
</organism>